<protein>
    <submittedName>
        <fullName evidence="1">Phenylacetate-CoA ligase</fullName>
    </submittedName>
</protein>
<dbReference type="Proteomes" id="UP000198535">
    <property type="component" value="Unassembled WGS sequence"/>
</dbReference>
<organism evidence="1 2">
    <name type="scientific">Methanolobus profundi</name>
    <dbReference type="NCBI Taxonomy" id="487685"/>
    <lineage>
        <taxon>Archaea</taxon>
        <taxon>Methanobacteriati</taxon>
        <taxon>Methanobacteriota</taxon>
        <taxon>Stenosarchaea group</taxon>
        <taxon>Methanomicrobia</taxon>
        <taxon>Methanosarcinales</taxon>
        <taxon>Methanosarcinaceae</taxon>
        <taxon>Methanolobus</taxon>
    </lineage>
</organism>
<dbReference type="GO" id="GO:0016874">
    <property type="term" value="F:ligase activity"/>
    <property type="evidence" value="ECO:0007669"/>
    <property type="project" value="UniProtKB-KW"/>
</dbReference>
<dbReference type="AlphaFoldDB" id="A0A1I4RWD0"/>
<evidence type="ECO:0000313" key="2">
    <source>
        <dbReference type="Proteomes" id="UP000198535"/>
    </source>
</evidence>
<proteinExistence type="predicted"/>
<dbReference type="OrthoDB" id="37928at2157"/>
<dbReference type="EMBL" id="FOUJ01000003">
    <property type="protein sequence ID" value="SFM56323.1"/>
    <property type="molecule type" value="Genomic_DNA"/>
</dbReference>
<dbReference type="InterPro" id="IPR053158">
    <property type="entry name" value="CapK_Type1_Caps_Biosynth"/>
</dbReference>
<dbReference type="Gene3D" id="3.40.50.12780">
    <property type="entry name" value="N-terminal domain of ligase-like"/>
    <property type="match status" value="1"/>
</dbReference>
<keyword evidence="2" id="KW-1185">Reference proteome</keyword>
<accession>A0A1I4RWD0</accession>
<dbReference type="InterPro" id="IPR042099">
    <property type="entry name" value="ANL_N_sf"/>
</dbReference>
<name>A0A1I4RWD0_9EURY</name>
<reference evidence="2" key="1">
    <citation type="submission" date="2016-10" db="EMBL/GenBank/DDBJ databases">
        <authorList>
            <person name="Varghese N."/>
            <person name="Submissions S."/>
        </authorList>
    </citation>
    <scope>NUCLEOTIDE SEQUENCE [LARGE SCALE GENOMIC DNA]</scope>
    <source>
        <strain evidence="2">Mob M</strain>
    </source>
</reference>
<dbReference type="RefSeq" id="WP_091935858.1">
    <property type="nucleotide sequence ID" value="NZ_FOUJ01000003.1"/>
</dbReference>
<dbReference type="PANTHER" id="PTHR36932:SF1">
    <property type="entry name" value="CAPSULAR POLYSACCHARIDE BIOSYNTHESIS PROTEIN"/>
    <property type="match status" value="1"/>
</dbReference>
<gene>
    <name evidence="1" type="ORF">SAMN04488696_1613</name>
</gene>
<dbReference type="PANTHER" id="PTHR36932">
    <property type="entry name" value="CAPSULAR POLYSACCHARIDE BIOSYNTHESIS PROTEIN"/>
    <property type="match status" value="1"/>
</dbReference>
<sequence>MLQKQLFRLAHQLQCPEFNSMYDHVVKNQWNSYEAQKLDQEQKLRYMIKFSYEYVPYYHKLFKELGLRPEAIKTIEDLEKLPILNKEIIKKNWDDFKPRNLKSMQYYNWTTGGSTGTPLKYRLSKPNRFLGAALLYRGWGYAGYKPGDKKVFLAGTSLDVGSNPYIIKKIHEITRNLKKLSAFDMNELEMNNYVNVINSFKPKMIRGYASSINFLAKYIDENGLHIESPLFVSTTSEKLYPDMREKIINAFNCDVFDAYGLTDGGVGAYECHEHNGLHIDTERSIMEISSNDGEQINSGVGKILATNLGNFAMPFIRYDTGDLGDIIEDSCSCGRGSRLLKEVIGRDKELLITPDGKHVHGAAFYNNMISKFNDANSIVECQILQKNKDGIIFNMVCKDDFNKSQLDYIRGTIMKKNGWDVEFRFVDEIERTKAGKYKFIVNEVSL</sequence>
<dbReference type="SUPFAM" id="SSF56801">
    <property type="entry name" value="Acetyl-CoA synthetase-like"/>
    <property type="match status" value="1"/>
</dbReference>
<evidence type="ECO:0000313" key="1">
    <source>
        <dbReference type="EMBL" id="SFM56323.1"/>
    </source>
</evidence>
<keyword evidence="1" id="KW-0436">Ligase</keyword>
<dbReference type="STRING" id="487685.SAMN04488696_1613"/>